<organism evidence="1 2">
    <name type="scientific">Pichia kudriavzevii</name>
    <name type="common">Yeast</name>
    <name type="synonym">Issatchenkia orientalis</name>
    <dbReference type="NCBI Taxonomy" id="4909"/>
    <lineage>
        <taxon>Eukaryota</taxon>
        <taxon>Fungi</taxon>
        <taxon>Dikarya</taxon>
        <taxon>Ascomycota</taxon>
        <taxon>Saccharomycotina</taxon>
        <taxon>Pichiomycetes</taxon>
        <taxon>Pichiales</taxon>
        <taxon>Pichiaceae</taxon>
        <taxon>Pichia</taxon>
    </lineage>
</organism>
<protein>
    <submittedName>
        <fullName evidence="1">Uncharacterized protein</fullName>
    </submittedName>
</protein>
<sequence>MKPTEIEKLSGLPYLRDTHNISRMAKNLSNFIRAFSLFSRMVSLTARLENV</sequence>
<evidence type="ECO:0000313" key="1">
    <source>
        <dbReference type="EMBL" id="KGK32452.1"/>
    </source>
</evidence>
<evidence type="ECO:0000313" key="2">
    <source>
        <dbReference type="Proteomes" id="UP000029867"/>
    </source>
</evidence>
<reference evidence="2" key="1">
    <citation type="journal article" date="2014" name="Microb. Cell Fact.">
        <title>Exploiting Issatchenkia orientalis SD108 for succinic acid production.</title>
        <authorList>
            <person name="Xiao H."/>
            <person name="Shao Z."/>
            <person name="Jiang Y."/>
            <person name="Dole S."/>
            <person name="Zhao H."/>
        </authorList>
    </citation>
    <scope>NUCLEOTIDE SEQUENCE [LARGE SCALE GENOMIC DNA]</scope>
    <source>
        <strain evidence="2">SD108</strain>
    </source>
</reference>
<comment type="caution">
    <text evidence="1">The sequence shown here is derived from an EMBL/GenBank/DDBJ whole genome shotgun (WGS) entry which is preliminary data.</text>
</comment>
<dbReference type="HOGENOM" id="CLU_3106689_0_0_1"/>
<dbReference type="EMBL" id="JQFK01002247">
    <property type="protein sequence ID" value="KGK32452.1"/>
    <property type="molecule type" value="Genomic_DNA"/>
</dbReference>
<name>A0A099NKM2_PICKU</name>
<accession>A0A099NKM2</accession>
<proteinExistence type="predicted"/>
<gene>
    <name evidence="1" type="ORF">JL09_g6941</name>
</gene>
<dbReference type="Proteomes" id="UP000029867">
    <property type="component" value="Unassembled WGS sequence"/>
</dbReference>
<dbReference type="AlphaFoldDB" id="A0A099NKM2"/>